<keyword evidence="3" id="KW-1185">Reference proteome</keyword>
<feature type="region of interest" description="Disordered" evidence="1">
    <location>
        <begin position="26"/>
        <end position="45"/>
    </location>
</feature>
<dbReference type="AlphaFoldDB" id="A0A517QYV3"/>
<accession>A0A517QYV3</accession>
<evidence type="ECO:0000313" key="2">
    <source>
        <dbReference type="EMBL" id="QDT36773.1"/>
    </source>
</evidence>
<dbReference type="EMBL" id="CP036268">
    <property type="protein sequence ID" value="QDT36773.1"/>
    <property type="molecule type" value="Genomic_DNA"/>
</dbReference>
<dbReference type="RefSeq" id="WP_145362950.1">
    <property type="nucleotide sequence ID" value="NZ_CP036268.1"/>
</dbReference>
<evidence type="ECO:0000313" key="3">
    <source>
        <dbReference type="Proteomes" id="UP000317318"/>
    </source>
</evidence>
<reference evidence="2 3" key="1">
    <citation type="submission" date="2019-02" db="EMBL/GenBank/DDBJ databases">
        <title>Deep-cultivation of Planctomycetes and their phenomic and genomic characterization uncovers novel biology.</title>
        <authorList>
            <person name="Wiegand S."/>
            <person name="Jogler M."/>
            <person name="Boedeker C."/>
            <person name="Pinto D."/>
            <person name="Vollmers J."/>
            <person name="Rivas-Marin E."/>
            <person name="Kohn T."/>
            <person name="Peeters S.H."/>
            <person name="Heuer A."/>
            <person name="Rast P."/>
            <person name="Oberbeckmann S."/>
            <person name="Bunk B."/>
            <person name="Jeske O."/>
            <person name="Meyerdierks A."/>
            <person name="Storesund J.E."/>
            <person name="Kallscheuer N."/>
            <person name="Luecker S."/>
            <person name="Lage O.M."/>
            <person name="Pohl T."/>
            <person name="Merkel B.J."/>
            <person name="Hornburger P."/>
            <person name="Mueller R.-W."/>
            <person name="Bruemmer F."/>
            <person name="Labrenz M."/>
            <person name="Spormann A.M."/>
            <person name="Op den Camp H."/>
            <person name="Overmann J."/>
            <person name="Amann R."/>
            <person name="Jetten M.S.M."/>
            <person name="Mascher T."/>
            <person name="Medema M.H."/>
            <person name="Devos D.P."/>
            <person name="Kaster A.-K."/>
            <person name="Ovreas L."/>
            <person name="Rohde M."/>
            <person name="Galperin M.Y."/>
            <person name="Jogler C."/>
        </authorList>
    </citation>
    <scope>NUCLEOTIDE SEQUENCE [LARGE SCALE GENOMIC DNA]</scope>
    <source>
        <strain evidence="2 3">Pan189</strain>
    </source>
</reference>
<dbReference type="KEGG" id="svp:Pan189_11360"/>
<name>A0A517QYV3_9PLAN</name>
<sequence length="71" mass="7903">MALIRWMMEILKTDLLSEDLAIEADEREPADHAPASSTITTSRNPVADRFNDDFVKQLRDLKSLAGDQSAA</sequence>
<proteinExistence type="predicted"/>
<gene>
    <name evidence="2" type="ORF">Pan189_11360</name>
</gene>
<feature type="compositionally biased region" description="Polar residues" evidence="1">
    <location>
        <begin position="35"/>
        <end position="44"/>
    </location>
</feature>
<protein>
    <submittedName>
        <fullName evidence="2">Uncharacterized protein</fullName>
    </submittedName>
</protein>
<dbReference type="Proteomes" id="UP000317318">
    <property type="component" value="Chromosome"/>
</dbReference>
<evidence type="ECO:0000256" key="1">
    <source>
        <dbReference type="SAM" id="MobiDB-lite"/>
    </source>
</evidence>
<organism evidence="2 3">
    <name type="scientific">Stratiformator vulcanicus</name>
    <dbReference type="NCBI Taxonomy" id="2527980"/>
    <lineage>
        <taxon>Bacteria</taxon>
        <taxon>Pseudomonadati</taxon>
        <taxon>Planctomycetota</taxon>
        <taxon>Planctomycetia</taxon>
        <taxon>Planctomycetales</taxon>
        <taxon>Planctomycetaceae</taxon>
        <taxon>Stratiformator</taxon>
    </lineage>
</organism>